<feature type="domain" description="Alpha/beta hydrolase fold-3" evidence="6">
    <location>
        <begin position="232"/>
        <end position="458"/>
    </location>
</feature>
<evidence type="ECO:0000256" key="3">
    <source>
        <dbReference type="ARBA" id="ARBA00048461"/>
    </source>
</evidence>
<proteinExistence type="predicted"/>
<sequence>MLDKSSTPSNESVGESDTHQYTAEVEQTETGHAKNNIIDVSSLIPTSVKRAYAWTERKRQQLTPPSLPIVDFPLQGSGIKSEFNQHPPIWSYQPFKLIYMIYFFTFILFVYMPIRAFTNIPRSGRGRPEWSWYKSMAVTFLRRMMWFMCQTRVVLTPRPPIHKAPRVKNSVFTWVDPIDPDGPESLVRGELRRALNLQDSVIQRTCGYWYSNPKDGSPIGDARAAAGEKVLYHLHGGAYWLGSANESSPVGIFAKTILSKLSEYDSATRAFCLESRLAEHGKPEKGSYPGALLDALAGYIYLVEKLGFTPENITLMGDSSGGNLALALCRYLRDELPHLMPHQLLLFSPWCDVSRSHSGPITAPNQFSTTVLNTRSDMIDSSILYRNTAVCAFLGKLPASETYSNPYISPVSLHLDAEHGGQYPMWGFEGFPARTYIVTGGAELNYEQHVTLAHRMAEGTTHRRPFYVGDMLSATDDYHEYASRCRFPRSSQAAAHYIQCHHTEDIREVELDSREVVLDEERDGVHIFPLFTFCEPERTRSLDRITLWIAGMQL</sequence>
<dbReference type="InterPro" id="IPR029058">
    <property type="entry name" value="AB_hydrolase_fold"/>
</dbReference>
<dbReference type="PANTHER" id="PTHR48081:SF26">
    <property type="entry name" value="ALPHA_BETA HYDROLASE FOLD-3 DOMAIN-CONTAINING PROTEIN"/>
    <property type="match status" value="1"/>
</dbReference>
<dbReference type="Proteomes" id="UP001219933">
    <property type="component" value="Chromosome 5"/>
</dbReference>
<keyword evidence="5" id="KW-0812">Transmembrane</keyword>
<feature type="region of interest" description="Disordered" evidence="4">
    <location>
        <begin position="1"/>
        <end position="21"/>
    </location>
</feature>
<dbReference type="Pfam" id="PF07859">
    <property type="entry name" value="Abhydrolase_3"/>
    <property type="match status" value="1"/>
</dbReference>
<evidence type="ECO:0000256" key="1">
    <source>
        <dbReference type="ARBA" id="ARBA00022801"/>
    </source>
</evidence>
<keyword evidence="8" id="KW-1185">Reference proteome</keyword>
<organism evidence="7 8">
    <name type="scientific">Malassezia cuniculi</name>
    <dbReference type="NCBI Taxonomy" id="948313"/>
    <lineage>
        <taxon>Eukaryota</taxon>
        <taxon>Fungi</taxon>
        <taxon>Dikarya</taxon>
        <taxon>Basidiomycota</taxon>
        <taxon>Ustilaginomycotina</taxon>
        <taxon>Malasseziomycetes</taxon>
        <taxon>Malasseziales</taxon>
        <taxon>Malasseziaceae</taxon>
        <taxon>Malassezia</taxon>
    </lineage>
</organism>
<evidence type="ECO:0000313" key="8">
    <source>
        <dbReference type="Proteomes" id="UP001219933"/>
    </source>
</evidence>
<dbReference type="SUPFAM" id="SSF53474">
    <property type="entry name" value="alpha/beta-Hydrolases"/>
    <property type="match status" value="1"/>
</dbReference>
<comment type="catalytic activity">
    <reaction evidence="2">
        <text>a diacylglycerol + H2O = a monoacylglycerol + a fatty acid + H(+)</text>
        <dbReference type="Rhea" id="RHEA:32731"/>
        <dbReference type="ChEBI" id="CHEBI:15377"/>
        <dbReference type="ChEBI" id="CHEBI:15378"/>
        <dbReference type="ChEBI" id="CHEBI:17408"/>
        <dbReference type="ChEBI" id="CHEBI:18035"/>
        <dbReference type="ChEBI" id="CHEBI:28868"/>
    </reaction>
</comment>
<comment type="catalytic activity">
    <reaction evidence="3">
        <text>a monoacylglycerol + H2O = glycerol + a fatty acid + H(+)</text>
        <dbReference type="Rhea" id="RHEA:15245"/>
        <dbReference type="ChEBI" id="CHEBI:15377"/>
        <dbReference type="ChEBI" id="CHEBI:15378"/>
        <dbReference type="ChEBI" id="CHEBI:17408"/>
        <dbReference type="ChEBI" id="CHEBI:17754"/>
        <dbReference type="ChEBI" id="CHEBI:28868"/>
    </reaction>
</comment>
<keyword evidence="5" id="KW-1133">Transmembrane helix</keyword>
<accession>A0AAF0JDD1</accession>
<protein>
    <recommendedName>
        <fullName evidence="6">Alpha/beta hydrolase fold-3 domain-containing protein</fullName>
    </recommendedName>
</protein>
<gene>
    <name evidence="7" type="ORF">MCUN1_003701</name>
</gene>
<evidence type="ECO:0000256" key="5">
    <source>
        <dbReference type="SAM" id="Phobius"/>
    </source>
</evidence>
<evidence type="ECO:0000313" key="7">
    <source>
        <dbReference type="EMBL" id="WFD36811.1"/>
    </source>
</evidence>
<reference evidence="7" key="1">
    <citation type="submission" date="2023-03" db="EMBL/GenBank/DDBJ databases">
        <title>Mating type loci evolution in Malassezia.</title>
        <authorList>
            <person name="Coelho M.A."/>
        </authorList>
    </citation>
    <scope>NUCLEOTIDE SEQUENCE</scope>
    <source>
        <strain evidence="7">CBS 11721</strain>
    </source>
</reference>
<dbReference type="InterPro" id="IPR013094">
    <property type="entry name" value="AB_hydrolase_3"/>
</dbReference>
<dbReference type="GO" id="GO:0016787">
    <property type="term" value="F:hydrolase activity"/>
    <property type="evidence" value="ECO:0007669"/>
    <property type="project" value="UniProtKB-KW"/>
</dbReference>
<dbReference type="Gene3D" id="3.40.50.1820">
    <property type="entry name" value="alpha/beta hydrolase"/>
    <property type="match status" value="1"/>
</dbReference>
<evidence type="ECO:0000256" key="4">
    <source>
        <dbReference type="SAM" id="MobiDB-lite"/>
    </source>
</evidence>
<evidence type="ECO:0000256" key="2">
    <source>
        <dbReference type="ARBA" id="ARBA00047591"/>
    </source>
</evidence>
<keyword evidence="5" id="KW-0472">Membrane</keyword>
<evidence type="ECO:0000259" key="6">
    <source>
        <dbReference type="Pfam" id="PF07859"/>
    </source>
</evidence>
<dbReference type="PANTHER" id="PTHR48081">
    <property type="entry name" value="AB HYDROLASE SUPERFAMILY PROTEIN C4A8.06C"/>
    <property type="match status" value="1"/>
</dbReference>
<dbReference type="EMBL" id="CP119881">
    <property type="protein sequence ID" value="WFD36811.1"/>
    <property type="molecule type" value="Genomic_DNA"/>
</dbReference>
<name>A0AAF0JDD1_9BASI</name>
<keyword evidence="1" id="KW-0378">Hydrolase</keyword>
<feature type="transmembrane region" description="Helical" evidence="5">
    <location>
        <begin position="97"/>
        <end position="118"/>
    </location>
</feature>
<dbReference type="InterPro" id="IPR050300">
    <property type="entry name" value="GDXG_lipolytic_enzyme"/>
</dbReference>
<dbReference type="AlphaFoldDB" id="A0AAF0JDD1"/>